<proteinExistence type="predicted"/>
<dbReference type="PANTHER" id="PTHR32234">
    <property type="entry name" value="THIOL:DISULFIDE INTERCHANGE PROTEIN DSBD"/>
    <property type="match status" value="1"/>
</dbReference>
<protein>
    <submittedName>
        <fullName evidence="1">DUF255 domain-containing protein</fullName>
    </submittedName>
</protein>
<organism evidence="1 2">
    <name type="scientific">Natronorubrum bangense</name>
    <dbReference type="NCBI Taxonomy" id="61858"/>
    <lineage>
        <taxon>Archaea</taxon>
        <taxon>Methanobacteriati</taxon>
        <taxon>Methanobacteriota</taxon>
        <taxon>Stenosarchaea group</taxon>
        <taxon>Halobacteria</taxon>
        <taxon>Halobacteriales</taxon>
        <taxon>Natrialbaceae</taxon>
        <taxon>Natronorubrum</taxon>
    </lineage>
</organism>
<dbReference type="KEGG" id="nbg:DV706_19235"/>
<dbReference type="Gene3D" id="3.40.30.10">
    <property type="entry name" value="Glutaredoxin"/>
    <property type="match status" value="1"/>
</dbReference>
<dbReference type="GO" id="GO:0015035">
    <property type="term" value="F:protein-disulfide reductase activity"/>
    <property type="evidence" value="ECO:0007669"/>
    <property type="project" value="TreeGrafter"/>
</dbReference>
<sequence length="156" mass="17669">MTPQKLLTIIVLVAILGFGYYSMTAAPVLSDHDYTYQGGIEWHEDPDEAMALAEEEEKPVLVYYWTTWCTYCQDYENDHYRDDAVQSELDEYVLLAVNLDNPGPGSELVSDHGASYPPQHVIMTHDGETISELGGYVEKDRFLNELESGHTTETDQ</sequence>
<dbReference type="AlphaFoldDB" id="A0A4D6HUR3"/>
<dbReference type="GeneID" id="39853415"/>
<accession>A0A4D6HUR3</accession>
<evidence type="ECO:0000313" key="1">
    <source>
        <dbReference type="EMBL" id="QCC56627.1"/>
    </source>
</evidence>
<dbReference type="PANTHER" id="PTHR32234:SF0">
    <property type="entry name" value="THIOL:DISULFIDE INTERCHANGE PROTEIN DSBD"/>
    <property type="match status" value="1"/>
</dbReference>
<gene>
    <name evidence="1" type="ORF">DV706_19235</name>
</gene>
<dbReference type="Pfam" id="PF13899">
    <property type="entry name" value="Thioredoxin_7"/>
    <property type="match status" value="1"/>
</dbReference>
<dbReference type="InterPro" id="IPR036249">
    <property type="entry name" value="Thioredoxin-like_sf"/>
</dbReference>
<dbReference type="EMBL" id="CP031306">
    <property type="protein sequence ID" value="QCC56627.1"/>
    <property type="molecule type" value="Genomic_DNA"/>
</dbReference>
<evidence type="ECO:0000313" key="2">
    <source>
        <dbReference type="Proteomes" id="UP000296822"/>
    </source>
</evidence>
<dbReference type="RefSeq" id="WP_006067130.1">
    <property type="nucleotide sequence ID" value="NZ_CP031306.1"/>
</dbReference>
<dbReference type="Proteomes" id="UP000296822">
    <property type="component" value="Plasmid unnamed1"/>
</dbReference>
<dbReference type="GO" id="GO:0045454">
    <property type="term" value="P:cell redox homeostasis"/>
    <property type="evidence" value="ECO:0007669"/>
    <property type="project" value="TreeGrafter"/>
</dbReference>
<dbReference type="SUPFAM" id="SSF52833">
    <property type="entry name" value="Thioredoxin-like"/>
    <property type="match status" value="1"/>
</dbReference>
<name>A0A4D6HUR3_9EURY</name>
<geneLocation type="plasmid" evidence="1">
    <name>unnamed1</name>
</geneLocation>
<keyword evidence="1" id="KW-0614">Plasmid</keyword>
<reference evidence="1 2" key="1">
    <citation type="journal article" date="2019" name="Nat. Commun.">
        <title>A new type of DNA phosphorothioation-based antiviral system in archaea.</title>
        <authorList>
            <person name="Xiong L."/>
            <person name="Liu S."/>
            <person name="Chen S."/>
            <person name="Xiao Y."/>
            <person name="Zhu B."/>
            <person name="Gao Y."/>
            <person name="Zhang Y."/>
            <person name="Chen B."/>
            <person name="Luo J."/>
            <person name="Deng Z."/>
            <person name="Chen X."/>
            <person name="Wang L."/>
            <person name="Chen S."/>
        </authorList>
    </citation>
    <scope>NUCLEOTIDE SEQUENCE [LARGE SCALE GENOMIC DNA]</scope>
    <source>
        <strain evidence="1 2">JCM 10635</strain>
        <plasmid evidence="1 2">unnamed1</plasmid>
    </source>
</reference>